<evidence type="ECO:0000259" key="4">
    <source>
        <dbReference type="PROSITE" id="PS01031"/>
    </source>
</evidence>
<evidence type="ECO:0000313" key="5">
    <source>
        <dbReference type="EMBL" id="ONK80112.1"/>
    </source>
</evidence>
<organism evidence="5 6">
    <name type="scientific">Asparagus officinalis</name>
    <name type="common">Garden asparagus</name>
    <dbReference type="NCBI Taxonomy" id="4686"/>
    <lineage>
        <taxon>Eukaryota</taxon>
        <taxon>Viridiplantae</taxon>
        <taxon>Streptophyta</taxon>
        <taxon>Embryophyta</taxon>
        <taxon>Tracheophyta</taxon>
        <taxon>Spermatophyta</taxon>
        <taxon>Magnoliopsida</taxon>
        <taxon>Liliopsida</taxon>
        <taxon>Asparagales</taxon>
        <taxon>Asparagaceae</taxon>
        <taxon>Asparagoideae</taxon>
        <taxon>Asparagus</taxon>
    </lineage>
</organism>
<evidence type="ECO:0000256" key="3">
    <source>
        <dbReference type="RuleBase" id="RU003616"/>
    </source>
</evidence>
<evidence type="ECO:0000313" key="6">
    <source>
        <dbReference type="Proteomes" id="UP000243459"/>
    </source>
</evidence>
<dbReference type="InterPro" id="IPR002068">
    <property type="entry name" value="A-crystallin/Hsp20_dom"/>
</dbReference>
<sequence length="259" mass="28998">MDHPIAGRRVSRIMGHVTSLDEELSSPNSHLLPMNCSSTLNSFVPRRDNTLFFARQGSASQAYFMQQASIKQNSNRSNCPSKNVNSCYQYSEKPSFSRQAQTSCNLPTLKDGNCAKENSAPISTEAPKFARPYTETIDKSQFCSNRTNQVSLCKDMEWSPRIDVAESGNGYVVTVELPGVSIMDIRVEIDDQKLIVTGKRARQQLGVANGTDNQTVKYHRREILQGPYRVFWPLPNNVNKDAVSADFINGFLKINLPKL</sequence>
<feature type="domain" description="SHSP" evidence="4">
    <location>
        <begin position="153"/>
        <end position="259"/>
    </location>
</feature>
<protein>
    <recommendedName>
        <fullName evidence="4">SHSP domain-containing protein</fullName>
    </recommendedName>
</protein>
<keyword evidence="6" id="KW-1185">Reference proteome</keyword>
<dbReference type="Pfam" id="PF00011">
    <property type="entry name" value="HSP20"/>
    <property type="match status" value="1"/>
</dbReference>
<dbReference type="EMBL" id="CM007381">
    <property type="protein sequence ID" value="ONK80112.1"/>
    <property type="molecule type" value="Genomic_DNA"/>
</dbReference>
<dbReference type="InterPro" id="IPR031107">
    <property type="entry name" value="Small_HSP"/>
</dbReference>
<keyword evidence="1" id="KW-0346">Stress response</keyword>
<proteinExistence type="inferred from homology"/>
<dbReference type="InterPro" id="IPR008978">
    <property type="entry name" value="HSP20-like_chaperone"/>
</dbReference>
<dbReference type="Gene3D" id="2.60.40.790">
    <property type="match status" value="1"/>
</dbReference>
<dbReference type="OMA" id="THLLPMN"/>
<gene>
    <name evidence="5" type="ORF">A4U43_C01F14010</name>
</gene>
<comment type="similarity">
    <text evidence="2 3">Belongs to the small heat shock protein (HSP20) family.</text>
</comment>
<reference evidence="6" key="1">
    <citation type="journal article" date="2017" name="Nat. Commun.">
        <title>The asparagus genome sheds light on the origin and evolution of a young Y chromosome.</title>
        <authorList>
            <person name="Harkess A."/>
            <person name="Zhou J."/>
            <person name="Xu C."/>
            <person name="Bowers J.E."/>
            <person name="Van der Hulst R."/>
            <person name="Ayyampalayam S."/>
            <person name="Mercati F."/>
            <person name="Riccardi P."/>
            <person name="McKain M.R."/>
            <person name="Kakrana A."/>
            <person name="Tang H."/>
            <person name="Ray J."/>
            <person name="Groenendijk J."/>
            <person name="Arikit S."/>
            <person name="Mathioni S.M."/>
            <person name="Nakano M."/>
            <person name="Shan H."/>
            <person name="Telgmann-Rauber A."/>
            <person name="Kanno A."/>
            <person name="Yue Z."/>
            <person name="Chen H."/>
            <person name="Li W."/>
            <person name="Chen Y."/>
            <person name="Xu X."/>
            <person name="Zhang Y."/>
            <person name="Luo S."/>
            <person name="Chen H."/>
            <person name="Gao J."/>
            <person name="Mao Z."/>
            <person name="Pires J.C."/>
            <person name="Luo M."/>
            <person name="Kudrna D."/>
            <person name="Wing R.A."/>
            <person name="Meyers B.C."/>
            <person name="Yi K."/>
            <person name="Kong H."/>
            <person name="Lavrijsen P."/>
            <person name="Sunseri F."/>
            <person name="Falavigna A."/>
            <person name="Ye Y."/>
            <person name="Leebens-Mack J.H."/>
            <person name="Chen G."/>
        </authorList>
    </citation>
    <scope>NUCLEOTIDE SEQUENCE [LARGE SCALE GENOMIC DNA]</scope>
    <source>
        <strain evidence="6">cv. DH0086</strain>
    </source>
</reference>
<dbReference type="AlphaFoldDB" id="A0A5P1FPS4"/>
<dbReference type="Proteomes" id="UP000243459">
    <property type="component" value="Chromosome 1"/>
</dbReference>
<dbReference type="SUPFAM" id="SSF49764">
    <property type="entry name" value="HSP20-like chaperones"/>
    <property type="match status" value="1"/>
</dbReference>
<dbReference type="CDD" id="cd06464">
    <property type="entry name" value="ACD_sHsps-like"/>
    <property type="match status" value="1"/>
</dbReference>
<dbReference type="OrthoDB" id="1431247at2759"/>
<accession>A0A5P1FPS4</accession>
<evidence type="ECO:0000256" key="2">
    <source>
        <dbReference type="PROSITE-ProRule" id="PRU00285"/>
    </source>
</evidence>
<evidence type="ECO:0000256" key="1">
    <source>
        <dbReference type="ARBA" id="ARBA00023016"/>
    </source>
</evidence>
<name>A0A5P1FPS4_ASPOF</name>
<dbReference type="PROSITE" id="PS01031">
    <property type="entry name" value="SHSP"/>
    <property type="match status" value="1"/>
</dbReference>
<dbReference type="Gramene" id="ONK80112">
    <property type="protein sequence ID" value="ONK80112"/>
    <property type="gene ID" value="A4U43_C01F14010"/>
</dbReference>
<dbReference type="PANTHER" id="PTHR11527">
    <property type="entry name" value="HEAT-SHOCK PROTEIN 20 FAMILY MEMBER"/>
    <property type="match status" value="1"/>
</dbReference>